<gene>
    <name evidence="1" type="ORF">ACJMK2_005275</name>
</gene>
<evidence type="ECO:0000313" key="1">
    <source>
        <dbReference type="EMBL" id="KAL3863522.1"/>
    </source>
</evidence>
<dbReference type="EMBL" id="JBJQND010000010">
    <property type="protein sequence ID" value="KAL3863522.1"/>
    <property type="molecule type" value="Genomic_DNA"/>
</dbReference>
<keyword evidence="2" id="KW-1185">Reference proteome</keyword>
<proteinExistence type="predicted"/>
<reference evidence="1 2" key="1">
    <citation type="submission" date="2024-11" db="EMBL/GenBank/DDBJ databases">
        <title>Chromosome-level genome assembly of the freshwater bivalve Anodonta woodiana.</title>
        <authorList>
            <person name="Chen X."/>
        </authorList>
    </citation>
    <scope>NUCLEOTIDE SEQUENCE [LARGE SCALE GENOMIC DNA]</scope>
    <source>
        <strain evidence="1">MN2024</strain>
        <tissue evidence="1">Gills</tissue>
    </source>
</reference>
<protein>
    <submittedName>
        <fullName evidence="1">Uncharacterized protein</fullName>
    </submittedName>
</protein>
<dbReference type="Proteomes" id="UP001634394">
    <property type="component" value="Unassembled WGS sequence"/>
</dbReference>
<dbReference type="PANTHER" id="PTHR33198">
    <property type="entry name" value="ANK_REP_REGION DOMAIN-CONTAINING PROTEIN-RELATED"/>
    <property type="match status" value="1"/>
</dbReference>
<sequence>MRSEDDDILSSFNLTEEDQNKWKPVTDRFMQYFISKRNVIFERAKFNQRKQEEGELVDSFVTAIYVLAENCNFGSLHDEMIRDRLVVGLRDLKLSERVQLDANLTLESAVSQARQNVCEKAKNNDTSRRIYD</sequence>
<dbReference type="AlphaFoldDB" id="A0ABD3VPJ6"/>
<evidence type="ECO:0000313" key="2">
    <source>
        <dbReference type="Proteomes" id="UP001634394"/>
    </source>
</evidence>
<accession>A0ABD3VPJ6</accession>
<name>A0ABD3VPJ6_SINWO</name>
<comment type="caution">
    <text evidence="1">The sequence shown here is derived from an EMBL/GenBank/DDBJ whole genome shotgun (WGS) entry which is preliminary data.</text>
</comment>
<organism evidence="1 2">
    <name type="scientific">Sinanodonta woodiana</name>
    <name type="common">Chinese pond mussel</name>
    <name type="synonym">Anodonta woodiana</name>
    <dbReference type="NCBI Taxonomy" id="1069815"/>
    <lineage>
        <taxon>Eukaryota</taxon>
        <taxon>Metazoa</taxon>
        <taxon>Spiralia</taxon>
        <taxon>Lophotrochozoa</taxon>
        <taxon>Mollusca</taxon>
        <taxon>Bivalvia</taxon>
        <taxon>Autobranchia</taxon>
        <taxon>Heteroconchia</taxon>
        <taxon>Palaeoheterodonta</taxon>
        <taxon>Unionida</taxon>
        <taxon>Unionoidea</taxon>
        <taxon>Unionidae</taxon>
        <taxon>Unioninae</taxon>
        <taxon>Sinanodonta</taxon>
    </lineage>
</organism>
<dbReference type="PANTHER" id="PTHR33198:SF20">
    <property type="entry name" value="RETROTRANSPOSON GAG DOMAIN-CONTAINING PROTEIN"/>
    <property type="match status" value="1"/>
</dbReference>